<dbReference type="InterPro" id="IPR043504">
    <property type="entry name" value="Peptidase_S1_PA_chymotrypsin"/>
</dbReference>
<dbReference type="AGR" id="Xenbase:XB-GENE-5758112"/>
<dbReference type="PANTHER" id="PTHR24253">
    <property type="entry name" value="TRANSMEMBRANE PROTEASE SERINE"/>
    <property type="match status" value="1"/>
</dbReference>
<dbReference type="SUPFAM" id="SSF50494">
    <property type="entry name" value="Trypsin-like serine proteases"/>
    <property type="match status" value="1"/>
</dbReference>
<evidence type="ECO:0000256" key="3">
    <source>
        <dbReference type="SAM" id="Phobius"/>
    </source>
</evidence>
<dbReference type="PROSITE" id="PS00135">
    <property type="entry name" value="TRYPSIN_SER"/>
    <property type="match status" value="1"/>
</dbReference>
<evidence type="ECO:0000313" key="8">
    <source>
        <dbReference type="RefSeq" id="NP_001016980.1"/>
    </source>
</evidence>
<dbReference type="OrthoDB" id="10002959at2759"/>
<keyword evidence="1" id="KW-1015">Disulfide bond</keyword>
<reference evidence="8" key="2">
    <citation type="submission" date="2025-04" db="UniProtKB">
        <authorList>
            <consortium name="RefSeq"/>
        </authorList>
    </citation>
    <scope>IDENTIFICATION</scope>
</reference>
<evidence type="ECO:0000259" key="5">
    <source>
        <dbReference type="PROSITE" id="PS50240"/>
    </source>
</evidence>
<dbReference type="Pfam" id="PF00089">
    <property type="entry name" value="Trypsin"/>
    <property type="match status" value="1"/>
</dbReference>
<feature type="chain" id="PRO_5033206221" evidence="4 8">
    <location>
        <begin position="23"/>
        <end position="329"/>
    </location>
</feature>
<feature type="signal peptide" evidence="4">
    <location>
        <begin position="1"/>
        <end position="22"/>
    </location>
</feature>
<dbReference type="SMART" id="SM00020">
    <property type="entry name" value="Tryp_SPc"/>
    <property type="match status" value="1"/>
</dbReference>
<reference evidence="6" key="1">
    <citation type="submission" date="2006-10" db="EMBL/GenBank/DDBJ databases">
        <authorList>
            <person name="Amaya E."/>
            <person name="Ashurst J.L."/>
            <person name="Bonfield J.K."/>
            <person name="Croning M.D.R."/>
            <person name="Chen C-K."/>
            <person name="Davies R.M."/>
            <person name="Francis M.D."/>
            <person name="Garrett N."/>
            <person name="Gilchrist M.J."/>
            <person name="Grafham D.V."/>
            <person name="McLaren S.R."/>
            <person name="Papalopulu N."/>
            <person name="Rogers J."/>
            <person name="Smith J.C."/>
            <person name="Taylor R.G."/>
            <person name="Voigt J."/>
            <person name="Zorn A.M."/>
        </authorList>
    </citation>
    <scope>NUCLEOTIDE SEQUENCE</scope>
</reference>
<dbReference type="InterPro" id="IPR001314">
    <property type="entry name" value="Peptidase_S1A"/>
</dbReference>
<keyword evidence="2" id="KW-0378">Hydrolase</keyword>
<keyword evidence="2" id="KW-0720">Serine protease</keyword>
<dbReference type="CDD" id="cd00190">
    <property type="entry name" value="Tryp_SPc"/>
    <property type="match status" value="1"/>
</dbReference>
<keyword evidence="2" id="KW-0645">Protease</keyword>
<evidence type="ECO:0000256" key="2">
    <source>
        <dbReference type="RuleBase" id="RU363034"/>
    </source>
</evidence>
<evidence type="ECO:0000313" key="9">
    <source>
        <dbReference type="Xenbase" id="XB-GENE-5758112"/>
    </source>
</evidence>
<dbReference type="InterPro" id="IPR009003">
    <property type="entry name" value="Peptidase_S1_PA"/>
</dbReference>
<sequence length="329" mass="34565">MEHLPLLSLLLLAVSHFELGRSQEGVQSRIVGGHDASEGMFPWQASLRYDGNHVCGAALISANFIVTAAHCFPSDHSLVGYSVYLGVLQLGVPSSNSQLLKLKQVTIYPSYSHDTSSGDLAVAALDSPATFSHVVQPISLPAANVQFPIGMTCQVTGWGNIQQGVNLPGAKNLQVGNVKLIGRQTCNCLYNIKPSADSMGSIQPDMICAGSAAGSVDACQGDSGGPLTCTVNGKAYLAAVVSWGDECGAQNKPGVYILISAYASWIQGIDPSAVFQSFTVDIPSEPENDSGCIGANGQFYPNPNGAAIFLVTVAALPFYWLTSYILSDF</sequence>
<dbReference type="AlphaFoldDB" id="Q28EB0"/>
<feature type="transmembrane region" description="Helical" evidence="3">
    <location>
        <begin position="306"/>
        <end position="326"/>
    </location>
</feature>
<dbReference type="GO" id="GO:0006508">
    <property type="term" value="P:proteolysis"/>
    <property type="evidence" value="ECO:0007669"/>
    <property type="project" value="UniProtKB-KW"/>
</dbReference>
<protein>
    <submittedName>
        <fullName evidence="6">Novel trypsin family protein</fullName>
    </submittedName>
    <submittedName>
        <fullName evidence="8">Prostasin precursor</fullName>
    </submittedName>
</protein>
<dbReference type="MEROPS" id="S01.159"/>
<dbReference type="GO" id="GO:0008236">
    <property type="term" value="F:serine-type peptidase activity"/>
    <property type="evidence" value="ECO:0000318"/>
    <property type="project" value="GO_Central"/>
</dbReference>
<dbReference type="EMBL" id="CR848351">
    <property type="protein sequence ID" value="CAJ83340.1"/>
    <property type="molecule type" value="mRNA"/>
</dbReference>
<dbReference type="Gene3D" id="2.40.10.10">
    <property type="entry name" value="Trypsin-like serine proteases"/>
    <property type="match status" value="2"/>
</dbReference>
<dbReference type="GO" id="GO:0004252">
    <property type="term" value="F:serine-type endopeptidase activity"/>
    <property type="evidence" value="ECO:0007669"/>
    <property type="project" value="InterPro"/>
</dbReference>
<dbReference type="PANTHER" id="PTHR24253:SF169">
    <property type="entry name" value="PROSTASIN"/>
    <property type="match status" value="1"/>
</dbReference>
<dbReference type="InterPro" id="IPR018114">
    <property type="entry name" value="TRYPSIN_HIS"/>
</dbReference>
<dbReference type="Proteomes" id="UP000008143">
    <property type="component" value="Chromosome 9"/>
</dbReference>
<dbReference type="PRINTS" id="PR00722">
    <property type="entry name" value="CHYMOTRYPSIN"/>
</dbReference>
<dbReference type="RefSeq" id="NP_001016980.1">
    <property type="nucleotide sequence ID" value="NM_001016980.2"/>
</dbReference>
<dbReference type="InterPro" id="IPR033116">
    <property type="entry name" value="TRYPSIN_SER"/>
</dbReference>
<keyword evidence="3" id="KW-0812">Transmembrane</keyword>
<accession>Q28EB0</accession>
<evidence type="ECO:0000313" key="6">
    <source>
        <dbReference type="EMBL" id="CAJ83340.1"/>
    </source>
</evidence>
<feature type="domain" description="Peptidase S1" evidence="5">
    <location>
        <begin position="30"/>
        <end position="271"/>
    </location>
</feature>
<keyword evidence="3" id="KW-0472">Membrane</keyword>
<dbReference type="OMA" id="ISAHIGW"/>
<dbReference type="FunFam" id="2.40.10.10:FF:000039">
    <property type="entry name" value="Brain-specific serine protease 4"/>
    <property type="match status" value="1"/>
</dbReference>
<proteinExistence type="evidence at transcript level"/>
<evidence type="ECO:0000256" key="4">
    <source>
        <dbReference type="SAM" id="SignalP"/>
    </source>
</evidence>
<organism evidence="6">
    <name type="scientific">Xenopus tropicalis</name>
    <name type="common">Western clawed frog</name>
    <name type="synonym">Silurana tropicalis</name>
    <dbReference type="NCBI Taxonomy" id="8364"/>
    <lineage>
        <taxon>Eukaryota</taxon>
        <taxon>Metazoa</taxon>
        <taxon>Chordata</taxon>
        <taxon>Craniata</taxon>
        <taxon>Vertebrata</taxon>
        <taxon>Euteleostomi</taxon>
        <taxon>Amphibia</taxon>
        <taxon>Batrachia</taxon>
        <taxon>Anura</taxon>
        <taxon>Pipoidea</taxon>
        <taxon>Pipidae</taxon>
        <taxon>Xenopodinae</taxon>
        <taxon>Xenopus</taxon>
        <taxon>Silurana</taxon>
    </lineage>
</organism>
<keyword evidence="7" id="KW-1185">Reference proteome</keyword>
<evidence type="ECO:0000256" key="1">
    <source>
        <dbReference type="ARBA" id="ARBA00023157"/>
    </source>
</evidence>
<dbReference type="InterPro" id="IPR001254">
    <property type="entry name" value="Trypsin_dom"/>
</dbReference>
<dbReference type="CTD" id="5652"/>
<evidence type="ECO:0000313" key="7">
    <source>
        <dbReference type="Proteomes" id="UP000008143"/>
    </source>
</evidence>
<dbReference type="Xenbase" id="XB-GENE-5758112">
    <property type="gene designation" value="prss8"/>
</dbReference>
<dbReference type="GO" id="GO:0005886">
    <property type="term" value="C:plasma membrane"/>
    <property type="evidence" value="ECO:0000318"/>
    <property type="project" value="GO_Central"/>
</dbReference>
<keyword evidence="3" id="KW-1133">Transmembrane helix</keyword>
<keyword evidence="4 8" id="KW-0732">Signal</keyword>
<name>Q28EB0_XENTR</name>
<gene>
    <name evidence="8 9" type="primary">prss8</name>
    <name evidence="8" type="synonym">cap1</name>
    <name evidence="8" type="synonym">prostasin</name>
    <name evidence="6" type="ORF">TNeu064f02.1-001</name>
</gene>
<dbReference type="KEGG" id="xtr:549734"/>
<dbReference type="PROSITE" id="PS00134">
    <property type="entry name" value="TRYPSIN_HIS"/>
    <property type="match status" value="1"/>
</dbReference>
<dbReference type="GeneID" id="549734"/>
<dbReference type="PROSITE" id="PS50240">
    <property type="entry name" value="TRYPSIN_DOM"/>
    <property type="match status" value="1"/>
</dbReference>